<dbReference type="PROSITE" id="PS51843">
    <property type="entry name" value="NR_LBD"/>
    <property type="match status" value="1"/>
</dbReference>
<gene>
    <name evidence="5" type="ORF">NP493_152g02002</name>
</gene>
<feature type="domain" description="NR LBD" evidence="4">
    <location>
        <begin position="40"/>
        <end position="269"/>
    </location>
</feature>
<organism evidence="5 6">
    <name type="scientific">Ridgeia piscesae</name>
    <name type="common">Tubeworm</name>
    <dbReference type="NCBI Taxonomy" id="27915"/>
    <lineage>
        <taxon>Eukaryota</taxon>
        <taxon>Metazoa</taxon>
        <taxon>Spiralia</taxon>
        <taxon>Lophotrochozoa</taxon>
        <taxon>Annelida</taxon>
        <taxon>Polychaeta</taxon>
        <taxon>Sedentaria</taxon>
        <taxon>Canalipalpata</taxon>
        <taxon>Sabellida</taxon>
        <taxon>Siboglinidae</taxon>
        <taxon>Ridgeia</taxon>
    </lineage>
</organism>
<keyword evidence="2" id="KW-0804">Transcription</keyword>
<dbReference type="PRINTS" id="PR00398">
    <property type="entry name" value="STRDHORMONER"/>
</dbReference>
<dbReference type="EMBL" id="JAODUO010000152">
    <property type="protein sequence ID" value="KAK2187872.1"/>
    <property type="molecule type" value="Genomic_DNA"/>
</dbReference>
<protein>
    <recommendedName>
        <fullName evidence="4">NR LBD domain-containing protein</fullName>
    </recommendedName>
</protein>
<evidence type="ECO:0000256" key="3">
    <source>
        <dbReference type="ARBA" id="ARBA00023170"/>
    </source>
</evidence>
<dbReference type="AlphaFoldDB" id="A0AAD9P497"/>
<dbReference type="PRINTS" id="PR01282">
    <property type="entry name" value="COUPTNFACTOR"/>
</dbReference>
<dbReference type="PANTHER" id="PTHR24083">
    <property type="entry name" value="NUCLEAR HORMONE RECEPTOR"/>
    <property type="match status" value="1"/>
</dbReference>
<dbReference type="Proteomes" id="UP001209878">
    <property type="component" value="Unassembled WGS sequence"/>
</dbReference>
<proteinExistence type="predicted"/>
<dbReference type="InterPro" id="IPR050274">
    <property type="entry name" value="Nuclear_hormone_rcpt_NR2"/>
</dbReference>
<dbReference type="InterPro" id="IPR001723">
    <property type="entry name" value="Nuclear_hrmn_rcpt"/>
</dbReference>
<dbReference type="SUPFAM" id="SSF48508">
    <property type="entry name" value="Nuclear receptor ligand-binding domain"/>
    <property type="match status" value="1"/>
</dbReference>
<dbReference type="Gene3D" id="1.10.565.10">
    <property type="entry name" value="Retinoid X Receptor"/>
    <property type="match status" value="1"/>
</dbReference>
<dbReference type="FunFam" id="1.10.565.10:FF:000019">
    <property type="entry name" value="Nuclear receptor subfamily 2 group E member 1"/>
    <property type="match status" value="1"/>
</dbReference>
<evidence type="ECO:0000259" key="4">
    <source>
        <dbReference type="PROSITE" id="PS51843"/>
    </source>
</evidence>
<dbReference type="InterPro" id="IPR035500">
    <property type="entry name" value="NHR-like_dom_sf"/>
</dbReference>
<keyword evidence="6" id="KW-1185">Reference proteome</keyword>
<dbReference type="SMART" id="SM00430">
    <property type="entry name" value="HOLI"/>
    <property type="match status" value="1"/>
</dbReference>
<evidence type="ECO:0000313" key="6">
    <source>
        <dbReference type="Proteomes" id="UP001209878"/>
    </source>
</evidence>
<comment type="caution">
    <text evidence="5">The sequence shown here is derived from an EMBL/GenBank/DDBJ whole genome shotgun (WGS) entry which is preliminary data.</text>
</comment>
<accession>A0AAD9P497</accession>
<keyword evidence="3" id="KW-0675">Receptor</keyword>
<evidence type="ECO:0000313" key="5">
    <source>
        <dbReference type="EMBL" id="KAK2187872.1"/>
    </source>
</evidence>
<dbReference type="Pfam" id="PF00104">
    <property type="entry name" value="Hormone_recep"/>
    <property type="match status" value="1"/>
</dbReference>
<sequence length="271" mass="30059">MYLKETNEMSAAARVPVHFRSPFFGGIMGMNEGITHCAAEPAKLPLGVLCQPTPKYPHELSQAYFSNPEAICEAAARILFMSVKWAKCVPAFLSLPIRDQVLLLEEGWRELFVLGAAQFQMPIEATPLLAAAGLSVDKSPPEKVMAMMTEIGALQEIIAKFKAMRVDPTEYACLKGIVMFKTALPNATGDVKTLRDVQMAASLQDQAQLTLNKYIMSAYPTQPFRFGKLLLMLPSLKTISSNTIEELFFRKTIGSIPIERLLIDMFKSTDF</sequence>
<reference evidence="5" key="1">
    <citation type="journal article" date="2023" name="Mol. Biol. Evol.">
        <title>Third-Generation Sequencing Reveals the Adaptive Role of the Epigenome in Three Deep-Sea Polychaetes.</title>
        <authorList>
            <person name="Perez M."/>
            <person name="Aroh O."/>
            <person name="Sun Y."/>
            <person name="Lan Y."/>
            <person name="Juniper S.K."/>
            <person name="Young C.R."/>
            <person name="Angers B."/>
            <person name="Qian P.Y."/>
        </authorList>
    </citation>
    <scope>NUCLEOTIDE SEQUENCE</scope>
    <source>
        <strain evidence="5">R07B-5</strain>
    </source>
</reference>
<evidence type="ECO:0000256" key="1">
    <source>
        <dbReference type="ARBA" id="ARBA00023015"/>
    </source>
</evidence>
<dbReference type="InterPro" id="IPR000536">
    <property type="entry name" value="Nucl_hrmn_rcpt_lig-bd"/>
</dbReference>
<evidence type="ECO:0000256" key="2">
    <source>
        <dbReference type="ARBA" id="ARBA00023163"/>
    </source>
</evidence>
<name>A0AAD9P497_RIDPI</name>
<keyword evidence="1" id="KW-0805">Transcription regulation</keyword>
<dbReference type="CDD" id="cd06950">
    <property type="entry name" value="NR_LBD_Tlx_PNR_like"/>
    <property type="match status" value="1"/>
</dbReference>